<evidence type="ECO:0000256" key="1">
    <source>
        <dbReference type="ARBA" id="ARBA00004141"/>
    </source>
</evidence>
<keyword evidence="5" id="KW-0813">Transport</keyword>
<dbReference type="eggNOG" id="KOG0223">
    <property type="taxonomic scope" value="Eukaryota"/>
</dbReference>
<dbReference type="GO" id="GO:0005886">
    <property type="term" value="C:plasma membrane"/>
    <property type="evidence" value="ECO:0007669"/>
    <property type="project" value="TreeGrafter"/>
</dbReference>
<comment type="similarity">
    <text evidence="5">Belongs to the MIP/aquaporin (TC 1.A.8) family.</text>
</comment>
<evidence type="ECO:0000256" key="4">
    <source>
        <dbReference type="ARBA" id="ARBA00023136"/>
    </source>
</evidence>
<dbReference type="EMBL" id="DS268413">
    <property type="protein sequence ID" value="EFP07380.1"/>
    <property type="molecule type" value="Genomic_DNA"/>
</dbReference>
<dbReference type="STRING" id="31234.E3LRG0"/>
<gene>
    <name evidence="7" type="ORF">CRE_26330</name>
</gene>
<dbReference type="Pfam" id="PF00230">
    <property type="entry name" value="MIP"/>
    <property type="match status" value="1"/>
</dbReference>
<feature type="transmembrane region" description="Helical" evidence="6">
    <location>
        <begin position="95"/>
        <end position="116"/>
    </location>
</feature>
<sequence>MRTADIPDEESEEKKNIAKFYNLMLRPNIGELLGSFFFSFLACFAGQYQRSNDLVYPFLSGFSLYISRSLVGHLTPAHLNPAVTFLHWLRNEIPLVLAVSFCFVQLIGFLFGVSLFRSLVTQTEFNDYIVMYEIVAVEGIRKINRLQAFLLEVVLSIIFFTSHSVEDWIIVWLVRPPNPSEFIRCVECCCSIKRLMSVTHVLFALVLHPRMDLGIDIMVQQRRWQDWMAISGTYRSRKQLLKVDL</sequence>
<accession>E3LRG0</accession>
<reference evidence="7" key="1">
    <citation type="submission" date="2007-07" db="EMBL/GenBank/DDBJ databases">
        <title>PCAP assembly of the Caenorhabditis remanei genome.</title>
        <authorList>
            <consortium name="The Caenorhabditis remanei Sequencing Consortium"/>
            <person name="Wilson R.K."/>
        </authorList>
    </citation>
    <scope>NUCLEOTIDE SEQUENCE [LARGE SCALE GENOMIC DNA]</scope>
    <source>
        <strain evidence="7">PB4641</strain>
    </source>
</reference>
<evidence type="ECO:0000256" key="3">
    <source>
        <dbReference type="ARBA" id="ARBA00022989"/>
    </source>
</evidence>
<dbReference type="InterPro" id="IPR034294">
    <property type="entry name" value="Aquaporin_transptr"/>
</dbReference>
<dbReference type="Proteomes" id="UP000008281">
    <property type="component" value="Unassembled WGS sequence"/>
</dbReference>
<evidence type="ECO:0000256" key="6">
    <source>
        <dbReference type="SAM" id="Phobius"/>
    </source>
</evidence>
<dbReference type="AlphaFoldDB" id="E3LRG0"/>
<keyword evidence="8" id="KW-1185">Reference proteome</keyword>
<dbReference type="InParanoid" id="E3LRG0"/>
<dbReference type="PANTHER" id="PTHR45665:SF52">
    <property type="entry name" value="AQUAPORIN OR AQUAGLYCEROPORIN RELATED"/>
    <property type="match status" value="1"/>
</dbReference>
<name>E3LRG0_CAERE</name>
<dbReference type="GO" id="GO:0015250">
    <property type="term" value="F:water channel activity"/>
    <property type="evidence" value="ECO:0007669"/>
    <property type="project" value="TreeGrafter"/>
</dbReference>
<evidence type="ECO:0000313" key="8">
    <source>
        <dbReference type="Proteomes" id="UP000008281"/>
    </source>
</evidence>
<evidence type="ECO:0000256" key="5">
    <source>
        <dbReference type="RuleBase" id="RU000477"/>
    </source>
</evidence>
<dbReference type="PANTHER" id="PTHR45665">
    <property type="entry name" value="AQUAPORIN-8"/>
    <property type="match status" value="1"/>
</dbReference>
<feature type="transmembrane region" description="Helical" evidence="6">
    <location>
        <begin position="29"/>
        <end position="48"/>
    </location>
</feature>
<keyword evidence="3 6" id="KW-1133">Transmembrane helix</keyword>
<dbReference type="InterPro" id="IPR000425">
    <property type="entry name" value="MIP"/>
</dbReference>
<organism evidence="8">
    <name type="scientific">Caenorhabditis remanei</name>
    <name type="common">Caenorhabditis vulgaris</name>
    <dbReference type="NCBI Taxonomy" id="31234"/>
    <lineage>
        <taxon>Eukaryota</taxon>
        <taxon>Metazoa</taxon>
        <taxon>Ecdysozoa</taxon>
        <taxon>Nematoda</taxon>
        <taxon>Chromadorea</taxon>
        <taxon>Rhabditida</taxon>
        <taxon>Rhabditina</taxon>
        <taxon>Rhabditomorpha</taxon>
        <taxon>Rhabditoidea</taxon>
        <taxon>Rhabditidae</taxon>
        <taxon>Peloderinae</taxon>
        <taxon>Caenorhabditis</taxon>
    </lineage>
</organism>
<keyword evidence="4 6" id="KW-0472">Membrane</keyword>
<dbReference type="HOGENOM" id="CLU_1134460_0_0_1"/>
<evidence type="ECO:0000313" key="7">
    <source>
        <dbReference type="EMBL" id="EFP07380.1"/>
    </source>
</evidence>
<dbReference type="OrthoDB" id="3222at2759"/>
<protein>
    <submittedName>
        <fullName evidence="7">Uncharacterized protein</fullName>
    </submittedName>
</protein>
<dbReference type="SUPFAM" id="SSF81338">
    <property type="entry name" value="Aquaporin-like"/>
    <property type="match status" value="1"/>
</dbReference>
<proteinExistence type="inferred from homology"/>
<dbReference type="Gene3D" id="1.20.1080.10">
    <property type="entry name" value="Glycerol uptake facilitator protein"/>
    <property type="match status" value="1"/>
</dbReference>
<dbReference type="PRINTS" id="PR00783">
    <property type="entry name" value="MINTRINSICP"/>
</dbReference>
<keyword evidence="2 5" id="KW-0812">Transmembrane</keyword>
<evidence type="ECO:0000256" key="2">
    <source>
        <dbReference type="ARBA" id="ARBA00022692"/>
    </source>
</evidence>
<dbReference type="InterPro" id="IPR023271">
    <property type="entry name" value="Aquaporin-like"/>
</dbReference>
<comment type="subcellular location">
    <subcellularLocation>
        <location evidence="1">Membrane</location>
        <topology evidence="1">Multi-pass membrane protein</topology>
    </subcellularLocation>
</comment>